<protein>
    <submittedName>
        <fullName evidence="2">Uncharacterized protein</fullName>
    </submittedName>
</protein>
<sequence>MIMKKKYLKIFSIVAGIVLLLFIFANFGLNFWLKHHLPNYIKSQSEYVVTYKTLDVDLGTGTVFSTGITINNKNPDRTDKIGLQGTVDTLSVARLGFYDMVFNKTINISDLKLASPNLNIILPKSRDKKGRTNKNEFAFKNITINNGNIQVYQSTKQKAFSVRDLNLKVENLQMNDDSMQNKLPFTFDHYTVNGKNLFVRPDNIYAFTAKYMSTKEDQISVKELAVIPLLSYQNFKRFYPEKRNLFDFKSSEMEFKNIALKDNRINLQKVRFENPELKMFTTNVKSPEKKKNFPYEVQLDDVLLNNAKINIVKPNGSPLFSAGNLTLNINQLVMNEETAKGNIPFQYNDFKIVGKQINYVSNSENVKAGAVSISPKWADFRNLSVNPTVSTSDQTLLDFTVQNVNLKIKEWNFRDRKLKFNIENILVNGLNGKIVGAEHPKTKKPNFEGVSFPLIIKNVNLKNSNLTYSKGNQPLILKDLNANVQNIQWDESRGKGTVPFTIGFYSLSSRNFKYETKFYHLSSSLLKWNKNAAQISNFAMKPKVSRAQFIRMIPTEKDLYTITANQISMKGNWDFLSAQPFLKASQVTLGEVNANIFRSKIPKDDLTEKPLYSKLLRSIKFPLLIENLDLKNSVLTYEEDTKKSDGPGTLTFNRFNMNVKNINSGKMKGNSSVVPIAINCLFMNASPMNVKWTFNTADLTDSFSISGNVGDLPAARINPFIEPYLKIRATGFISDLLFSFKGNREGLTGSLKMKHENLKISVLKKDGEKNTVLSAVANIFVKSNSGNYPESVEVEKVERDKTKSFFNLFWRGIEQGLKKTLIGKNAPKTEKTIKETIGNTKSALEENKKVLKQTKLEVAEKTGLIKEKVQQTKEKIKEKTDFEKIFKKKPRS</sequence>
<dbReference type="PANTHER" id="PTHR30441:SF8">
    <property type="entry name" value="DUF748 DOMAIN-CONTAINING PROTEIN"/>
    <property type="match status" value="1"/>
</dbReference>
<accession>A0A1N7LFL1</accession>
<feature type="transmembrane region" description="Helical" evidence="1">
    <location>
        <begin position="7"/>
        <end position="33"/>
    </location>
</feature>
<dbReference type="PANTHER" id="PTHR30441">
    <property type="entry name" value="DUF748 DOMAIN-CONTAINING PROTEIN"/>
    <property type="match status" value="1"/>
</dbReference>
<keyword evidence="1" id="KW-0472">Membrane</keyword>
<dbReference type="InterPro" id="IPR052894">
    <property type="entry name" value="AsmA-related"/>
</dbReference>
<dbReference type="EMBL" id="FTOI01000005">
    <property type="protein sequence ID" value="SIS72612.1"/>
    <property type="molecule type" value="Genomic_DNA"/>
</dbReference>
<dbReference type="GO" id="GO:0090313">
    <property type="term" value="P:regulation of protein targeting to membrane"/>
    <property type="evidence" value="ECO:0007669"/>
    <property type="project" value="TreeGrafter"/>
</dbReference>
<keyword evidence="1" id="KW-0812">Transmembrane</keyword>
<evidence type="ECO:0000313" key="3">
    <source>
        <dbReference type="Proteomes" id="UP000185839"/>
    </source>
</evidence>
<reference evidence="3" key="1">
    <citation type="submission" date="2017-01" db="EMBL/GenBank/DDBJ databases">
        <authorList>
            <person name="Varghese N."/>
            <person name="Submissions S."/>
        </authorList>
    </citation>
    <scope>NUCLEOTIDE SEQUENCE [LARGE SCALE GENOMIC DNA]</scope>
    <source>
        <strain evidence="3">DSM 23145</strain>
    </source>
</reference>
<dbReference type="GO" id="GO:0005886">
    <property type="term" value="C:plasma membrane"/>
    <property type="evidence" value="ECO:0007669"/>
    <property type="project" value="TreeGrafter"/>
</dbReference>
<keyword evidence="3" id="KW-1185">Reference proteome</keyword>
<evidence type="ECO:0000256" key="1">
    <source>
        <dbReference type="SAM" id="Phobius"/>
    </source>
</evidence>
<dbReference type="STRING" id="713588.SAMN05421789_10571"/>
<dbReference type="AlphaFoldDB" id="A0A1N7LFL1"/>
<name>A0A1N7LFL1_9FLAO</name>
<evidence type="ECO:0000313" key="2">
    <source>
        <dbReference type="EMBL" id="SIS72612.1"/>
    </source>
</evidence>
<dbReference type="Proteomes" id="UP000185839">
    <property type="component" value="Unassembled WGS sequence"/>
</dbReference>
<organism evidence="2 3">
    <name type="scientific">Kaistella chaponensis</name>
    <dbReference type="NCBI Taxonomy" id="713588"/>
    <lineage>
        <taxon>Bacteria</taxon>
        <taxon>Pseudomonadati</taxon>
        <taxon>Bacteroidota</taxon>
        <taxon>Flavobacteriia</taxon>
        <taxon>Flavobacteriales</taxon>
        <taxon>Weeksellaceae</taxon>
        <taxon>Chryseobacterium group</taxon>
        <taxon>Kaistella</taxon>
    </lineage>
</organism>
<keyword evidence="1" id="KW-1133">Transmembrane helix</keyword>
<gene>
    <name evidence="2" type="ORF">SAMN05421789_10571</name>
</gene>
<proteinExistence type="predicted"/>